<protein>
    <recommendedName>
        <fullName evidence="6">Bacterial virulence protein VirB8 domain-containing protein</fullName>
    </recommendedName>
</protein>
<evidence type="ECO:0000256" key="2">
    <source>
        <dbReference type="ARBA" id="ARBA00022692"/>
    </source>
</evidence>
<evidence type="ECO:0000256" key="4">
    <source>
        <dbReference type="ARBA" id="ARBA00023136"/>
    </source>
</evidence>
<dbReference type="GO" id="GO:0016020">
    <property type="term" value="C:membrane"/>
    <property type="evidence" value="ECO:0007669"/>
    <property type="project" value="UniProtKB-SubCell"/>
</dbReference>
<dbReference type="EMBL" id="SACO01000003">
    <property type="protein sequence ID" value="RVU06432.1"/>
    <property type="molecule type" value="Genomic_DNA"/>
</dbReference>
<proteinExistence type="predicted"/>
<dbReference type="RefSeq" id="WP_127707319.1">
    <property type="nucleotide sequence ID" value="NZ_SACO01000003.1"/>
</dbReference>
<evidence type="ECO:0000256" key="3">
    <source>
        <dbReference type="ARBA" id="ARBA00022989"/>
    </source>
</evidence>
<organism evidence="7 8">
    <name type="scientific">Novosphingobium umbonatum</name>
    <dbReference type="NCBI Taxonomy" id="1908524"/>
    <lineage>
        <taxon>Bacteria</taxon>
        <taxon>Pseudomonadati</taxon>
        <taxon>Pseudomonadota</taxon>
        <taxon>Alphaproteobacteria</taxon>
        <taxon>Sphingomonadales</taxon>
        <taxon>Sphingomonadaceae</taxon>
        <taxon>Novosphingobium</taxon>
    </lineage>
</organism>
<evidence type="ECO:0000256" key="1">
    <source>
        <dbReference type="ARBA" id="ARBA00004167"/>
    </source>
</evidence>
<dbReference type="InterPro" id="IPR026264">
    <property type="entry name" value="VirB8/PtlE"/>
</dbReference>
<keyword evidence="4 5" id="KW-0472">Membrane</keyword>
<sequence length="226" mass="24493">MSAPDHTRADYYAAAQNWAQDREAARRRSSRLAWSVAGLACAVAGLEALALASLAPLKTAVPYTLLVDSDTGFAQMVEGTQTPSIQPDEALEQSLLAQYVVAREGYSAGNLPEAYRKVALWSGGMARRDYLAQMAASNPSSPITLYGRKRQVSVQVASVSPLGKGRAMLRFSTILDGENPRPWVAIIHYHFATPPAGLNDRLLNPLGLQITEYRRDQEAPIVAAQP</sequence>
<reference evidence="7 8" key="1">
    <citation type="submission" date="2019-01" db="EMBL/GenBank/DDBJ databases">
        <authorList>
            <person name="Chen W.-M."/>
        </authorList>
    </citation>
    <scope>NUCLEOTIDE SEQUENCE [LARGE SCALE GENOMIC DNA]</scope>
    <source>
        <strain evidence="7 8">FSY-9</strain>
    </source>
</reference>
<dbReference type="GO" id="GO:0030255">
    <property type="term" value="P:protein secretion by the type IV secretion system"/>
    <property type="evidence" value="ECO:0007669"/>
    <property type="project" value="InterPro"/>
</dbReference>
<evidence type="ECO:0000259" key="6">
    <source>
        <dbReference type="Pfam" id="PF04335"/>
    </source>
</evidence>
<feature type="domain" description="Bacterial virulence protein VirB8" evidence="6">
    <location>
        <begin position="15"/>
        <end position="218"/>
    </location>
</feature>
<dbReference type="AlphaFoldDB" id="A0A3S2YAY4"/>
<dbReference type="Proteomes" id="UP000282837">
    <property type="component" value="Unassembled WGS sequence"/>
</dbReference>
<dbReference type="OrthoDB" id="7366154at2"/>
<evidence type="ECO:0000313" key="8">
    <source>
        <dbReference type="Proteomes" id="UP000282837"/>
    </source>
</evidence>
<name>A0A3S2YAY4_9SPHN</name>
<dbReference type="PIRSF" id="PIRSF003299">
    <property type="entry name" value="VirB8_PtlE"/>
    <property type="match status" value="1"/>
</dbReference>
<feature type="transmembrane region" description="Helical" evidence="5">
    <location>
        <begin position="32"/>
        <end position="55"/>
    </location>
</feature>
<dbReference type="InterPro" id="IPR007430">
    <property type="entry name" value="VirB8"/>
</dbReference>
<dbReference type="InterPro" id="IPR032710">
    <property type="entry name" value="NTF2-like_dom_sf"/>
</dbReference>
<dbReference type="CDD" id="cd16424">
    <property type="entry name" value="VirB8"/>
    <property type="match status" value="1"/>
</dbReference>
<dbReference type="Pfam" id="PF04335">
    <property type="entry name" value="VirB8"/>
    <property type="match status" value="1"/>
</dbReference>
<keyword evidence="8" id="KW-1185">Reference proteome</keyword>
<keyword evidence="3 5" id="KW-1133">Transmembrane helix</keyword>
<keyword evidence="2 5" id="KW-0812">Transmembrane</keyword>
<gene>
    <name evidence="7" type="ORF">EOE18_06355</name>
</gene>
<comment type="caution">
    <text evidence="7">The sequence shown here is derived from an EMBL/GenBank/DDBJ whole genome shotgun (WGS) entry which is preliminary data.</text>
</comment>
<dbReference type="SUPFAM" id="SSF54427">
    <property type="entry name" value="NTF2-like"/>
    <property type="match status" value="1"/>
</dbReference>
<comment type="subcellular location">
    <subcellularLocation>
        <location evidence="1">Membrane</location>
        <topology evidence="1">Single-pass membrane protein</topology>
    </subcellularLocation>
</comment>
<accession>A0A3S2YAY4</accession>
<evidence type="ECO:0000256" key="5">
    <source>
        <dbReference type="SAM" id="Phobius"/>
    </source>
</evidence>
<evidence type="ECO:0000313" key="7">
    <source>
        <dbReference type="EMBL" id="RVU06432.1"/>
    </source>
</evidence>
<dbReference type="Gene3D" id="3.10.450.230">
    <property type="entry name" value="VirB8 protein"/>
    <property type="match status" value="1"/>
</dbReference>